<organism evidence="2 3">
    <name type="scientific">Alteromonas mediterranea</name>
    <dbReference type="NCBI Taxonomy" id="314275"/>
    <lineage>
        <taxon>Bacteria</taxon>
        <taxon>Pseudomonadati</taxon>
        <taxon>Pseudomonadota</taxon>
        <taxon>Gammaproteobacteria</taxon>
        <taxon>Alteromonadales</taxon>
        <taxon>Alteromonadaceae</taxon>
        <taxon>Alteromonas/Salinimonas group</taxon>
        <taxon>Alteromonas</taxon>
    </lineage>
</organism>
<evidence type="ECO:0000313" key="2">
    <source>
        <dbReference type="EMBL" id="APD90114.1"/>
    </source>
</evidence>
<evidence type="ECO:0000313" key="3">
    <source>
        <dbReference type="Proteomes" id="UP000182101"/>
    </source>
</evidence>
<dbReference type="EMBL" id="CP018024">
    <property type="protein sequence ID" value="APD90114.1"/>
    <property type="molecule type" value="Genomic_DNA"/>
</dbReference>
<reference evidence="2 3" key="1">
    <citation type="submission" date="2016-11" db="EMBL/GenBank/DDBJ databases">
        <title>Networking in microbes: conjugative elements and plasmids in the genus Alteromonas.</title>
        <authorList>
            <person name="Lopez-Perez M."/>
            <person name="Ramon-Marco N."/>
            <person name="Rodriguez-Valera F."/>
        </authorList>
    </citation>
    <scope>NUCLEOTIDE SEQUENCE [LARGE SCALE GENOMIC DNA]</scope>
    <source>
        <strain evidence="2 3">CP48</strain>
    </source>
</reference>
<keyword evidence="1" id="KW-0812">Transmembrane</keyword>
<sequence>MFAHPAVGWFELYCIIVLIPSLFLSPLSIITVTLCLFSVRQLQNCNKKIALLLLLGATIPFAPAAWLFNTSTNDLPNWPFVTFLVFSATLLAFGFYAVKKQFSGSVKDDL</sequence>
<dbReference type="Proteomes" id="UP000182101">
    <property type="component" value="Chromosome"/>
</dbReference>
<gene>
    <name evidence="2" type="ORF">BM524_10105</name>
</gene>
<dbReference type="RefSeq" id="WP_071959337.1">
    <property type="nucleotide sequence ID" value="NZ_CP018024.1"/>
</dbReference>
<proteinExistence type="predicted"/>
<keyword evidence="1" id="KW-0472">Membrane</keyword>
<dbReference type="AlphaFoldDB" id="A0AAC9JAH3"/>
<keyword evidence="1" id="KW-1133">Transmembrane helix</keyword>
<feature type="transmembrane region" description="Helical" evidence="1">
    <location>
        <begin position="49"/>
        <end position="68"/>
    </location>
</feature>
<feature type="transmembrane region" description="Helical" evidence="1">
    <location>
        <begin position="80"/>
        <end position="98"/>
    </location>
</feature>
<protein>
    <submittedName>
        <fullName evidence="2">Uncharacterized protein</fullName>
    </submittedName>
</protein>
<name>A0AAC9JAH3_9ALTE</name>
<accession>A0AAC9JAH3</accession>
<feature type="transmembrane region" description="Helical" evidence="1">
    <location>
        <begin position="12"/>
        <end position="37"/>
    </location>
</feature>
<evidence type="ECO:0000256" key="1">
    <source>
        <dbReference type="SAM" id="Phobius"/>
    </source>
</evidence>